<reference evidence="2" key="1">
    <citation type="submission" date="2015-10" db="EMBL/GenBank/DDBJ databases">
        <authorList>
            <person name="Regsiter A."/>
            <person name="william w."/>
        </authorList>
    </citation>
    <scope>NUCLEOTIDE SEQUENCE [LARGE SCALE GENOMIC DNA]</scope>
</reference>
<dbReference type="AlphaFoldDB" id="A0A1J1LUS7"/>
<keyword evidence="2" id="KW-1185">Reference proteome</keyword>
<evidence type="ECO:0000313" key="1">
    <source>
        <dbReference type="EMBL" id="CUR35958.1"/>
    </source>
</evidence>
<accession>A0A1J1LUS7</accession>
<dbReference type="Proteomes" id="UP000184315">
    <property type="component" value="Unassembled WGS sequence"/>
</dbReference>
<dbReference type="STRING" id="671072.PL921480068"/>
<protein>
    <submittedName>
        <fullName evidence="1">Uncharacterized protein</fullName>
    </submittedName>
</protein>
<dbReference type="RefSeq" id="WP_072717089.1">
    <property type="nucleotide sequence ID" value="NZ_LN889764.1"/>
</dbReference>
<gene>
    <name evidence="1" type="ORF">PL921480068</name>
</gene>
<organism evidence="1 2">
    <name type="scientific">Planktothrix tepida PCC 9214</name>
    <dbReference type="NCBI Taxonomy" id="671072"/>
    <lineage>
        <taxon>Bacteria</taxon>
        <taxon>Bacillati</taxon>
        <taxon>Cyanobacteriota</taxon>
        <taxon>Cyanophyceae</taxon>
        <taxon>Oscillatoriophycideae</taxon>
        <taxon>Oscillatoriales</taxon>
        <taxon>Microcoleaceae</taxon>
        <taxon>Planktothrix</taxon>
    </lineage>
</organism>
<proteinExistence type="predicted"/>
<dbReference type="OrthoDB" id="530832at2"/>
<evidence type="ECO:0000313" key="2">
    <source>
        <dbReference type="Proteomes" id="UP000184315"/>
    </source>
</evidence>
<name>A0A1J1LUS7_9CYAN</name>
<sequence length="119" mass="13921">MKIKFLLDENLSKRIKSAVLRMNPEVDILCVGDPLTPPLGTLDPEILIYLEQSQRILVTDNRKSIPGHLQEHWKNNHQIWGLFWVREGTNIGELAESIYLLWEISEADEWVNIVDWIPY</sequence>
<dbReference type="EMBL" id="CZDF01000188">
    <property type="protein sequence ID" value="CUR35958.1"/>
    <property type="molecule type" value="Genomic_DNA"/>
</dbReference>